<sequence>MPGKYFKKYPDIASDSGTGSFAELQSTGAHSSVVKRARVGQSLQRSCEPRGTAWILSGSGVRKPSGTRYAQRVFANSERMSLGCNECGRNTFFVVLAPLDFVVGTGSGAEVLVGEEVGSARSEGGDSISVRTLKKCMCIVKRGRRVRTQRRGGPRQSTARTRAGSRGCTPEEEGEEGGLANVAKTKN</sequence>
<evidence type="ECO:0000313" key="3">
    <source>
        <dbReference type="Proteomes" id="UP001215280"/>
    </source>
</evidence>
<feature type="region of interest" description="Disordered" evidence="1">
    <location>
        <begin position="145"/>
        <end position="187"/>
    </location>
</feature>
<dbReference type="Proteomes" id="UP001215280">
    <property type="component" value="Unassembled WGS sequence"/>
</dbReference>
<organism evidence="2 3">
    <name type="scientific">Mycena maculata</name>
    <dbReference type="NCBI Taxonomy" id="230809"/>
    <lineage>
        <taxon>Eukaryota</taxon>
        <taxon>Fungi</taxon>
        <taxon>Dikarya</taxon>
        <taxon>Basidiomycota</taxon>
        <taxon>Agaricomycotina</taxon>
        <taxon>Agaricomycetes</taxon>
        <taxon>Agaricomycetidae</taxon>
        <taxon>Agaricales</taxon>
        <taxon>Marasmiineae</taxon>
        <taxon>Mycenaceae</taxon>
        <taxon>Mycena</taxon>
    </lineage>
</organism>
<keyword evidence="3" id="KW-1185">Reference proteome</keyword>
<gene>
    <name evidence="2" type="ORF">DFH07DRAFT_769044</name>
</gene>
<evidence type="ECO:0000313" key="2">
    <source>
        <dbReference type="EMBL" id="KAJ7769141.1"/>
    </source>
</evidence>
<dbReference type="EMBL" id="JARJLG010000026">
    <property type="protein sequence ID" value="KAJ7769141.1"/>
    <property type="molecule type" value="Genomic_DNA"/>
</dbReference>
<dbReference type="AlphaFoldDB" id="A0AAD7JS99"/>
<reference evidence="2" key="1">
    <citation type="submission" date="2023-03" db="EMBL/GenBank/DDBJ databases">
        <title>Massive genome expansion in bonnet fungi (Mycena s.s.) driven by repeated elements and novel gene families across ecological guilds.</title>
        <authorList>
            <consortium name="Lawrence Berkeley National Laboratory"/>
            <person name="Harder C.B."/>
            <person name="Miyauchi S."/>
            <person name="Viragh M."/>
            <person name="Kuo A."/>
            <person name="Thoen E."/>
            <person name="Andreopoulos B."/>
            <person name="Lu D."/>
            <person name="Skrede I."/>
            <person name="Drula E."/>
            <person name="Henrissat B."/>
            <person name="Morin E."/>
            <person name="Kohler A."/>
            <person name="Barry K."/>
            <person name="LaButti K."/>
            <person name="Morin E."/>
            <person name="Salamov A."/>
            <person name="Lipzen A."/>
            <person name="Mereny Z."/>
            <person name="Hegedus B."/>
            <person name="Baldrian P."/>
            <person name="Stursova M."/>
            <person name="Weitz H."/>
            <person name="Taylor A."/>
            <person name="Grigoriev I.V."/>
            <person name="Nagy L.G."/>
            <person name="Martin F."/>
            <person name="Kauserud H."/>
        </authorList>
    </citation>
    <scope>NUCLEOTIDE SEQUENCE</scope>
    <source>
        <strain evidence="2">CBHHK188m</strain>
    </source>
</reference>
<evidence type="ECO:0000256" key="1">
    <source>
        <dbReference type="SAM" id="MobiDB-lite"/>
    </source>
</evidence>
<comment type="caution">
    <text evidence="2">The sequence shown here is derived from an EMBL/GenBank/DDBJ whole genome shotgun (WGS) entry which is preliminary data.</text>
</comment>
<proteinExistence type="predicted"/>
<name>A0AAD7JS99_9AGAR</name>
<protein>
    <submittedName>
        <fullName evidence="2">Uncharacterized protein</fullName>
    </submittedName>
</protein>
<accession>A0AAD7JS99</accession>